<feature type="compositionally biased region" description="Polar residues" evidence="1">
    <location>
        <begin position="93"/>
        <end position="109"/>
    </location>
</feature>
<feature type="compositionally biased region" description="Low complexity" evidence="1">
    <location>
        <begin position="342"/>
        <end position="360"/>
    </location>
</feature>
<name>A0A2N5VUX1_9BASI</name>
<comment type="caution">
    <text evidence="2">The sequence shown here is derived from an EMBL/GenBank/DDBJ whole genome shotgun (WGS) entry which is preliminary data.</text>
</comment>
<dbReference type="STRING" id="200324.A0A2N5VUX1"/>
<gene>
    <name evidence="2" type="ORF">PCANC_04449</name>
</gene>
<feature type="region of interest" description="Disordered" evidence="1">
    <location>
        <begin position="342"/>
        <end position="423"/>
    </location>
</feature>
<dbReference type="AlphaFoldDB" id="A0A2N5VUX1"/>
<sequence length="423" mass="47009">MAAHIKLNRLNEAIKLEAQDLYLNYQRNQLLLSLKHQRSFKALTTYLGQRRSQVKKSKWHKFMADDPANAYSNVGTSIGQQNKDASKAYKNVPSTATEPQSQPLTNNINPDAEERSVFKKKTKPIKQLHAKLRELSDAIGIEGFLVLAGQDRRKPFFFQGGSIHLEQFLRGLAKEDDPIGDYACWISGSRIQKRTLNQLSDATTDAANKPAKKAKKDEANAYKDVCQGNPDKNRKYISKALGKMYVEINKGTDTHGWPGTNTQKKLAKYCHKLVVEENNDGLKLKHLENVPIKSIQRNEAWLILRELKNNWIKLVPNSDPCHSNADASNSNPCHSNANASNCTSCHSNSNASNSNPSQSNVGASNHTSAETTRTDQNIKKKGNKSHHNTSDESSESSESSQDSSDESSQSLDGVESSSEEDSE</sequence>
<reference evidence="2 3" key="1">
    <citation type="submission" date="2017-11" db="EMBL/GenBank/DDBJ databases">
        <title>De novo assembly and phasing of dikaryotic genomes from two isolates of Puccinia coronata f. sp. avenae, the causal agent of oat crown rust.</title>
        <authorList>
            <person name="Miller M.E."/>
            <person name="Zhang Y."/>
            <person name="Omidvar V."/>
            <person name="Sperschneider J."/>
            <person name="Schwessinger B."/>
            <person name="Raley C."/>
            <person name="Palmer J.M."/>
            <person name="Garnica D."/>
            <person name="Upadhyaya N."/>
            <person name="Rathjen J."/>
            <person name="Taylor J.M."/>
            <person name="Park R.F."/>
            <person name="Dodds P.N."/>
            <person name="Hirsch C.D."/>
            <person name="Kianian S.F."/>
            <person name="Figueroa M."/>
        </authorList>
    </citation>
    <scope>NUCLEOTIDE SEQUENCE [LARGE SCALE GENOMIC DNA]</scope>
    <source>
        <strain evidence="2">12NC29</strain>
    </source>
</reference>
<dbReference type="EMBL" id="PGCJ01000057">
    <property type="protein sequence ID" value="PLW53756.1"/>
    <property type="molecule type" value="Genomic_DNA"/>
</dbReference>
<feature type="region of interest" description="Disordered" evidence="1">
    <location>
        <begin position="93"/>
        <end position="112"/>
    </location>
</feature>
<organism evidence="2 3">
    <name type="scientific">Puccinia coronata f. sp. avenae</name>
    <dbReference type="NCBI Taxonomy" id="200324"/>
    <lineage>
        <taxon>Eukaryota</taxon>
        <taxon>Fungi</taxon>
        <taxon>Dikarya</taxon>
        <taxon>Basidiomycota</taxon>
        <taxon>Pucciniomycotina</taxon>
        <taxon>Pucciniomycetes</taxon>
        <taxon>Pucciniales</taxon>
        <taxon>Pucciniaceae</taxon>
        <taxon>Puccinia</taxon>
    </lineage>
</organism>
<evidence type="ECO:0000256" key="1">
    <source>
        <dbReference type="SAM" id="MobiDB-lite"/>
    </source>
</evidence>
<keyword evidence="3" id="KW-1185">Reference proteome</keyword>
<dbReference type="Proteomes" id="UP000235388">
    <property type="component" value="Unassembled WGS sequence"/>
</dbReference>
<protein>
    <submittedName>
        <fullName evidence="2">Uncharacterized protein</fullName>
    </submittedName>
</protein>
<proteinExistence type="predicted"/>
<evidence type="ECO:0000313" key="3">
    <source>
        <dbReference type="Proteomes" id="UP000235388"/>
    </source>
</evidence>
<feature type="compositionally biased region" description="Low complexity" evidence="1">
    <location>
        <begin position="396"/>
        <end position="410"/>
    </location>
</feature>
<feature type="compositionally biased region" description="Polar residues" evidence="1">
    <location>
        <begin position="361"/>
        <end position="371"/>
    </location>
</feature>
<evidence type="ECO:0000313" key="2">
    <source>
        <dbReference type="EMBL" id="PLW53756.1"/>
    </source>
</evidence>
<accession>A0A2N5VUX1</accession>